<dbReference type="PANTHER" id="PTHR47326:SF1">
    <property type="entry name" value="HTH PSQ-TYPE DOMAIN-CONTAINING PROTEIN"/>
    <property type="match status" value="1"/>
</dbReference>
<proteinExistence type="predicted"/>
<reference evidence="1 2" key="1">
    <citation type="submission" date="2017-12" db="EMBL/GenBank/DDBJ databases">
        <title>Hemimetabolous genomes reveal molecular basis of termite eusociality.</title>
        <authorList>
            <person name="Harrison M.C."/>
            <person name="Jongepier E."/>
            <person name="Robertson H.M."/>
            <person name="Arning N."/>
            <person name="Bitard-Feildel T."/>
            <person name="Chao H."/>
            <person name="Childers C.P."/>
            <person name="Dinh H."/>
            <person name="Doddapaneni H."/>
            <person name="Dugan S."/>
            <person name="Gowin J."/>
            <person name="Greiner C."/>
            <person name="Han Y."/>
            <person name="Hu H."/>
            <person name="Hughes D.S.T."/>
            <person name="Huylmans A.-K."/>
            <person name="Kemena C."/>
            <person name="Kremer L.P.M."/>
            <person name="Lee S.L."/>
            <person name="Lopez-Ezquerra A."/>
            <person name="Mallet L."/>
            <person name="Monroy-Kuhn J.M."/>
            <person name="Moser A."/>
            <person name="Murali S.C."/>
            <person name="Muzny D.M."/>
            <person name="Otani S."/>
            <person name="Piulachs M.-D."/>
            <person name="Poelchau M."/>
            <person name="Qu J."/>
            <person name="Schaub F."/>
            <person name="Wada-Katsumata A."/>
            <person name="Worley K.C."/>
            <person name="Xie Q."/>
            <person name="Ylla G."/>
            <person name="Poulsen M."/>
            <person name="Gibbs R.A."/>
            <person name="Schal C."/>
            <person name="Richards S."/>
            <person name="Belles X."/>
            <person name="Korb J."/>
            <person name="Bornberg-Bauer E."/>
        </authorList>
    </citation>
    <scope>NUCLEOTIDE SEQUENCE [LARGE SCALE GENOMIC DNA]</scope>
    <source>
        <tissue evidence="1">Whole body</tissue>
    </source>
</reference>
<dbReference type="Proteomes" id="UP000235965">
    <property type="component" value="Unassembled WGS sequence"/>
</dbReference>
<dbReference type="InParanoid" id="A0A2J7PD48"/>
<dbReference type="InterPro" id="IPR036397">
    <property type="entry name" value="RNaseH_sf"/>
</dbReference>
<dbReference type="PANTHER" id="PTHR47326">
    <property type="entry name" value="TRANSPOSABLE ELEMENT TC3 TRANSPOSASE-LIKE PROTEIN"/>
    <property type="match status" value="1"/>
</dbReference>
<evidence type="ECO:0000313" key="1">
    <source>
        <dbReference type="EMBL" id="PNF14255.1"/>
    </source>
</evidence>
<comment type="caution">
    <text evidence="1">The sequence shown here is derived from an EMBL/GenBank/DDBJ whole genome shotgun (WGS) entry which is preliminary data.</text>
</comment>
<gene>
    <name evidence="1" type="ORF">B7P43_G12204</name>
</gene>
<evidence type="ECO:0000313" key="2">
    <source>
        <dbReference type="Proteomes" id="UP000235965"/>
    </source>
</evidence>
<dbReference type="STRING" id="105785.A0A2J7PD48"/>
<protein>
    <submittedName>
        <fullName evidence="1">Uncharacterized protein</fullName>
    </submittedName>
</protein>
<dbReference type="OrthoDB" id="7912552at2759"/>
<name>A0A2J7PD48_9NEOP</name>
<dbReference type="EMBL" id="NEVH01026394">
    <property type="protein sequence ID" value="PNF14255.1"/>
    <property type="molecule type" value="Genomic_DNA"/>
</dbReference>
<dbReference type="Gene3D" id="3.30.420.10">
    <property type="entry name" value="Ribonuclease H-like superfamily/Ribonuclease H"/>
    <property type="match status" value="1"/>
</dbReference>
<dbReference type="GO" id="GO:0003676">
    <property type="term" value="F:nucleic acid binding"/>
    <property type="evidence" value="ECO:0007669"/>
    <property type="project" value="InterPro"/>
</dbReference>
<sequence length="134" mass="15592">FTGRWISRDSSMPWPPRSPDITPLDFFLWGYVKSSVFRTQLNRLDDLKSYVRNAISDIPVDMLLRTWQQLEYHLDILCATKGAHIEVYCGHFTMICCKPHVASSICLCATIFQNPNRTLWTHCTKFHNSLLQIT</sequence>
<organism evidence="1 2">
    <name type="scientific">Cryptotermes secundus</name>
    <dbReference type="NCBI Taxonomy" id="105785"/>
    <lineage>
        <taxon>Eukaryota</taxon>
        <taxon>Metazoa</taxon>
        <taxon>Ecdysozoa</taxon>
        <taxon>Arthropoda</taxon>
        <taxon>Hexapoda</taxon>
        <taxon>Insecta</taxon>
        <taxon>Pterygota</taxon>
        <taxon>Neoptera</taxon>
        <taxon>Polyneoptera</taxon>
        <taxon>Dictyoptera</taxon>
        <taxon>Blattodea</taxon>
        <taxon>Blattoidea</taxon>
        <taxon>Termitoidae</taxon>
        <taxon>Kalotermitidae</taxon>
        <taxon>Cryptotermitinae</taxon>
        <taxon>Cryptotermes</taxon>
    </lineage>
</organism>
<accession>A0A2J7PD48</accession>
<keyword evidence="2" id="KW-1185">Reference proteome</keyword>
<feature type="non-terminal residue" evidence="1">
    <location>
        <position position="1"/>
    </location>
</feature>
<dbReference type="AlphaFoldDB" id="A0A2J7PD48"/>